<gene>
    <name evidence="9" type="ORF">EAY64_18685</name>
</gene>
<dbReference type="Gene3D" id="1.20.1720.10">
    <property type="entry name" value="Multidrug resistance protein D"/>
    <property type="match status" value="1"/>
</dbReference>
<evidence type="ECO:0000256" key="5">
    <source>
        <dbReference type="ARBA" id="ARBA00022989"/>
    </source>
</evidence>
<dbReference type="GO" id="GO:0022857">
    <property type="term" value="F:transmembrane transporter activity"/>
    <property type="evidence" value="ECO:0007669"/>
    <property type="project" value="InterPro"/>
</dbReference>
<dbReference type="OrthoDB" id="9807274at2"/>
<dbReference type="PANTHER" id="PTHR42718:SF46">
    <property type="entry name" value="BLR6921 PROTEIN"/>
    <property type="match status" value="1"/>
</dbReference>
<dbReference type="SUPFAM" id="SSF103473">
    <property type="entry name" value="MFS general substrate transporter"/>
    <property type="match status" value="1"/>
</dbReference>
<dbReference type="GO" id="GO:0005886">
    <property type="term" value="C:plasma membrane"/>
    <property type="evidence" value="ECO:0007669"/>
    <property type="project" value="UniProtKB-SubCell"/>
</dbReference>
<evidence type="ECO:0000313" key="9">
    <source>
        <dbReference type="EMBL" id="RMC91810.1"/>
    </source>
</evidence>
<keyword evidence="6 7" id="KW-0472">Membrane</keyword>
<dbReference type="EMBL" id="RFAR01000105">
    <property type="protein sequence ID" value="RMC91810.1"/>
    <property type="molecule type" value="Genomic_DNA"/>
</dbReference>
<organism evidence="9 10">
    <name type="scientific">Aquitalea palustris</name>
    <dbReference type="NCBI Taxonomy" id="2480983"/>
    <lineage>
        <taxon>Bacteria</taxon>
        <taxon>Pseudomonadati</taxon>
        <taxon>Pseudomonadota</taxon>
        <taxon>Betaproteobacteria</taxon>
        <taxon>Neisseriales</taxon>
        <taxon>Chromobacteriaceae</taxon>
        <taxon>Aquitalea</taxon>
    </lineage>
</organism>
<evidence type="ECO:0000256" key="1">
    <source>
        <dbReference type="ARBA" id="ARBA00004651"/>
    </source>
</evidence>
<evidence type="ECO:0000256" key="3">
    <source>
        <dbReference type="ARBA" id="ARBA00022475"/>
    </source>
</evidence>
<keyword evidence="3" id="KW-1003">Cell membrane</keyword>
<feature type="transmembrane region" description="Helical" evidence="7">
    <location>
        <begin position="396"/>
        <end position="419"/>
    </location>
</feature>
<feature type="transmembrane region" description="Helical" evidence="7">
    <location>
        <begin position="225"/>
        <end position="246"/>
    </location>
</feature>
<feature type="transmembrane region" description="Helical" evidence="7">
    <location>
        <begin position="166"/>
        <end position="188"/>
    </location>
</feature>
<keyword evidence="4 7" id="KW-0812">Transmembrane</keyword>
<feature type="transmembrane region" description="Helical" evidence="7">
    <location>
        <begin position="79"/>
        <end position="99"/>
    </location>
</feature>
<feature type="transmembrane region" description="Helical" evidence="7">
    <location>
        <begin position="431"/>
        <end position="452"/>
    </location>
</feature>
<name>A0A454JDM5_9NEIS</name>
<feature type="transmembrane region" description="Helical" evidence="7">
    <location>
        <begin position="267"/>
        <end position="288"/>
    </location>
</feature>
<evidence type="ECO:0000256" key="7">
    <source>
        <dbReference type="SAM" id="Phobius"/>
    </source>
</evidence>
<evidence type="ECO:0000313" key="10">
    <source>
        <dbReference type="Proteomes" id="UP000274139"/>
    </source>
</evidence>
<dbReference type="RefSeq" id="WP_103526233.1">
    <property type="nucleotide sequence ID" value="NZ_JAIZDC010000007.1"/>
</dbReference>
<keyword evidence="10" id="KW-1185">Reference proteome</keyword>
<feature type="domain" description="Major facilitator superfamily (MFS) profile" evidence="8">
    <location>
        <begin position="14"/>
        <end position="459"/>
    </location>
</feature>
<keyword evidence="5 7" id="KW-1133">Transmembrane helix</keyword>
<evidence type="ECO:0000256" key="4">
    <source>
        <dbReference type="ARBA" id="ARBA00022692"/>
    </source>
</evidence>
<accession>A0A454JDM5</accession>
<feature type="transmembrane region" description="Helical" evidence="7">
    <location>
        <begin position="333"/>
        <end position="351"/>
    </location>
</feature>
<feature type="transmembrane region" description="Helical" evidence="7">
    <location>
        <begin position="300"/>
        <end position="321"/>
    </location>
</feature>
<dbReference type="InterPro" id="IPR011701">
    <property type="entry name" value="MFS"/>
</dbReference>
<feature type="transmembrane region" description="Helical" evidence="7">
    <location>
        <begin position="357"/>
        <end position="384"/>
    </location>
</feature>
<keyword evidence="2" id="KW-0813">Transport</keyword>
<dbReference type="InterPro" id="IPR036259">
    <property type="entry name" value="MFS_trans_sf"/>
</dbReference>
<dbReference type="InterPro" id="IPR020846">
    <property type="entry name" value="MFS_dom"/>
</dbReference>
<evidence type="ECO:0000256" key="2">
    <source>
        <dbReference type="ARBA" id="ARBA00022448"/>
    </source>
</evidence>
<sequence>MDFFRRFSSASALIALLVAGAFFMENLDATVINTALPAMAVSFGVQPVDLNIGITAYLLTLTLLIPASGWLADRLGCRRVFMASIVVFTLASLLCALSHSLWQFALARVLQGVGGAMMVPVGRLAVLRNTPKPDLMQAIAMITWPGLVAPVLGPPLGGFITTYASWHWIFLLNLPLGIVALALAWWLIPPQDDVAAPSRFDWPGFLLCASSCLLLMSGLEQVGGPGRWSLALPCLLAAALLLAALWRHCQRSHAPLLDLSILRIPTYRTTIAGGSLLRAAINTTPFLLPLMFQLGMGMDAFRAGLLLLILFAGNLGMKVVTSGTLRRFGFRSTLLLSGVSLVVLTLLLATFGPGTPWPWMVLVLLLSGMARSMTFTTLSTLAFVDVPAAQMSHANTLFNMLLRMAYGLGIAIAAIGLRLAESWLPQAGALAHYHFAFVVLAGLTLLALWDVWQLPGTAGQLLSQQPEARH</sequence>
<protein>
    <submittedName>
        <fullName evidence="9">MFS transporter</fullName>
    </submittedName>
</protein>
<dbReference type="PANTHER" id="PTHR42718">
    <property type="entry name" value="MAJOR FACILITATOR SUPERFAMILY MULTIDRUG TRANSPORTER MFSC"/>
    <property type="match status" value="1"/>
</dbReference>
<proteinExistence type="predicted"/>
<comment type="subcellular location">
    <subcellularLocation>
        <location evidence="1">Cell membrane</location>
        <topology evidence="1">Multi-pass membrane protein</topology>
    </subcellularLocation>
</comment>
<reference evidence="9 10" key="1">
    <citation type="submission" date="2018-10" db="EMBL/GenBank/DDBJ databases">
        <title>Draft genome sequence of Aquitalea MWU14-2217 isolated from a wild cranberry bog in Provincetown, Massachusetts.</title>
        <authorList>
            <person name="Ebadzadsahrai G."/>
            <person name="Soby S."/>
        </authorList>
    </citation>
    <scope>NUCLEOTIDE SEQUENCE [LARGE SCALE GENOMIC DNA]</scope>
    <source>
        <strain evidence="9 10">MWU14-2217</strain>
    </source>
</reference>
<dbReference type="Proteomes" id="UP000274139">
    <property type="component" value="Unassembled WGS sequence"/>
</dbReference>
<dbReference type="Pfam" id="PF07690">
    <property type="entry name" value="MFS_1"/>
    <property type="match status" value="1"/>
</dbReference>
<dbReference type="Gene3D" id="1.20.1250.20">
    <property type="entry name" value="MFS general substrate transporter like domains"/>
    <property type="match status" value="1"/>
</dbReference>
<feature type="transmembrane region" description="Helical" evidence="7">
    <location>
        <begin position="50"/>
        <end position="72"/>
    </location>
</feature>
<dbReference type="AlphaFoldDB" id="A0A454JDM5"/>
<evidence type="ECO:0000259" key="8">
    <source>
        <dbReference type="PROSITE" id="PS50850"/>
    </source>
</evidence>
<comment type="caution">
    <text evidence="9">The sequence shown here is derived from an EMBL/GenBank/DDBJ whole genome shotgun (WGS) entry which is preliminary data.</text>
</comment>
<evidence type="ECO:0000256" key="6">
    <source>
        <dbReference type="ARBA" id="ARBA00023136"/>
    </source>
</evidence>
<dbReference type="PROSITE" id="PS50850">
    <property type="entry name" value="MFS"/>
    <property type="match status" value="1"/>
</dbReference>
<feature type="transmembrane region" description="Helical" evidence="7">
    <location>
        <begin position="138"/>
        <end position="160"/>
    </location>
</feature>